<dbReference type="Proteomes" id="UP000005239">
    <property type="component" value="Unassembled WGS sequence"/>
</dbReference>
<feature type="compositionally biased region" description="Basic and acidic residues" evidence="4">
    <location>
        <begin position="145"/>
        <end position="154"/>
    </location>
</feature>
<dbReference type="AlphaFoldDB" id="A0A8R1Z5R7"/>
<keyword evidence="7" id="KW-1185">Reference proteome</keyword>
<feature type="compositionally biased region" description="Pro residues" evidence="4">
    <location>
        <begin position="454"/>
        <end position="465"/>
    </location>
</feature>
<dbReference type="InterPro" id="IPR012677">
    <property type="entry name" value="Nucleotide-bd_a/b_plait_sf"/>
</dbReference>
<feature type="region of interest" description="Disordered" evidence="4">
    <location>
        <begin position="428"/>
        <end position="465"/>
    </location>
</feature>
<gene>
    <name evidence="6" type="primary">WBGene00304634</name>
</gene>
<reference evidence="6" key="2">
    <citation type="submission" date="2022-06" db="UniProtKB">
        <authorList>
            <consortium name="EnsemblMetazoa"/>
        </authorList>
    </citation>
    <scope>IDENTIFICATION</scope>
    <source>
        <strain evidence="6">PS312</strain>
    </source>
</reference>
<sequence length="921" mass="102680">MSVIIRLQGLPLTASSGDIRNFFSGLRIPDGAVNIVGGDDGDAFIGFATDEDARQAMRKNEGLIHNTEVRLFLSSRTEMKEVIDNARSAPPPPPKPPSIPPRFGSVIHSPRNEREEPQIFSSREDQSRFGRDAPSQYGRNGPSFGRDESQRYGRESSQTSSFPLHATFPTGTTQSFGDTRFDERKGTGQYPKDRPSFDNIVQAPNYGSEKIDQRKSEQNEVRAEPWINRDRDFLGNIRHQNGDRGYMHPFSAIWQEDGERRNPNQDVFGNGRIDGDERREVKNKEESWRGENSLSFQRFPPPLAANVSSAKEEDTVSFFGRGPLPPKRPLLPPPIVPIQSAIPSSHSIISPPIVQTQKEEVFVELTRLPPDLIRPSILEEFLSPSTPLTLSSVKVVYSPEGIHLQSLVRFTSALDAFNALKKDGEQGVKIRPSTKEAFDSARDGPPTPSSLDPLHPPITPTMPMGALPPPPVQRLNLFTMPLIKPNENMMGHNRRGRDGIEMGRGEFRRRDDSPSRGRREERRRRSNSPRSKKPRGDRICVHISNLPFRVKESEIRRLLGSGLNPYAIKKIFNEDNAPSDVWIMEFSSEAEAIETVRRRMEAGGRLARLKIIDEPEADRLLRQKFKSPPRREKVGEQRDSFDEKVRMQQEAIEMEKARMNGSSDLSSAETALAGAFSGPVFSTNRGFMRGGRGGGRGMRGEMRGINNGGTRGRRGGLMNVMGRGDGLDRNCLLISNMPHLGSPQVLLEHLRIMPSQFVRVDQIAPDAAIIELREEMYAIGVAENASGESFPFLLSKKLIVAAMSRRQIEDEFNLRGGDINNTKVKQGGYHPGIDPEMIRSIGGEGCVLICHGFPHDLTIDEVKSFFEGYPMIESSVRMRMEGGEGTGECMVAMSDSHSSRRAVQALNGTLFRGAHIVVQSL</sequence>
<feature type="compositionally biased region" description="Basic residues" evidence="4">
    <location>
        <begin position="521"/>
        <end position="533"/>
    </location>
</feature>
<dbReference type="InterPro" id="IPR035979">
    <property type="entry name" value="RBD_domain_sf"/>
</dbReference>
<proteinExistence type="predicted"/>
<evidence type="ECO:0000313" key="6">
    <source>
        <dbReference type="EnsemblMetazoa" id="PPA46855.1"/>
    </source>
</evidence>
<feature type="compositionally biased region" description="Basic and acidic residues" evidence="4">
    <location>
        <begin position="179"/>
        <end position="196"/>
    </location>
</feature>
<feature type="compositionally biased region" description="Pro residues" evidence="4">
    <location>
        <begin position="89"/>
        <end position="100"/>
    </location>
</feature>
<dbReference type="InterPro" id="IPR050666">
    <property type="entry name" value="ESRP"/>
</dbReference>
<organism evidence="6 7">
    <name type="scientific">Pristionchus pacificus</name>
    <name type="common">Parasitic nematode worm</name>
    <dbReference type="NCBI Taxonomy" id="54126"/>
    <lineage>
        <taxon>Eukaryota</taxon>
        <taxon>Metazoa</taxon>
        <taxon>Ecdysozoa</taxon>
        <taxon>Nematoda</taxon>
        <taxon>Chromadorea</taxon>
        <taxon>Rhabditida</taxon>
        <taxon>Rhabditina</taxon>
        <taxon>Diplogasteromorpha</taxon>
        <taxon>Diplogasteroidea</taxon>
        <taxon>Neodiplogasteridae</taxon>
        <taxon>Pristionchus</taxon>
    </lineage>
</organism>
<feature type="compositionally biased region" description="Basic and acidic residues" evidence="4">
    <location>
        <begin position="428"/>
        <end position="442"/>
    </location>
</feature>
<accession>A0A8R1Z5R7</accession>
<feature type="region of interest" description="Disordered" evidence="4">
    <location>
        <begin position="260"/>
        <end position="286"/>
    </location>
</feature>
<keyword evidence="1" id="KW-0677">Repeat</keyword>
<name>A0A8R1Z5R7_PRIPA</name>
<feature type="region of interest" description="Disordered" evidence="4">
    <location>
        <begin position="486"/>
        <end position="538"/>
    </location>
</feature>
<dbReference type="Gene3D" id="3.30.70.330">
    <property type="match status" value="3"/>
</dbReference>
<evidence type="ECO:0000313" key="7">
    <source>
        <dbReference type="Proteomes" id="UP000005239"/>
    </source>
</evidence>
<feature type="compositionally biased region" description="Basic and acidic residues" evidence="4">
    <location>
        <begin position="110"/>
        <end position="131"/>
    </location>
</feature>
<protein>
    <recommendedName>
        <fullName evidence="5">RRM domain-containing protein</fullName>
    </recommendedName>
</protein>
<evidence type="ECO:0000256" key="3">
    <source>
        <dbReference type="PROSITE-ProRule" id="PRU00176"/>
    </source>
</evidence>
<feature type="compositionally biased region" description="Basic and acidic residues" evidence="4">
    <location>
        <begin position="496"/>
        <end position="520"/>
    </location>
</feature>
<dbReference type="SUPFAM" id="SSF54928">
    <property type="entry name" value="RNA-binding domain, RBD"/>
    <property type="match status" value="3"/>
</dbReference>
<dbReference type="EnsemblMetazoa" id="PPA46855.1">
    <property type="protein sequence ID" value="PPA46855.1"/>
    <property type="gene ID" value="WBGene00304634"/>
</dbReference>
<evidence type="ECO:0000256" key="2">
    <source>
        <dbReference type="ARBA" id="ARBA00022884"/>
    </source>
</evidence>
<evidence type="ECO:0000259" key="5">
    <source>
        <dbReference type="PROSITE" id="PS50102"/>
    </source>
</evidence>
<dbReference type="GO" id="GO:1990904">
    <property type="term" value="C:ribonucleoprotein complex"/>
    <property type="evidence" value="ECO:0000318"/>
    <property type="project" value="GO_Central"/>
</dbReference>
<dbReference type="OrthoDB" id="2588702at2759"/>
<dbReference type="GO" id="GO:0043484">
    <property type="term" value="P:regulation of RNA splicing"/>
    <property type="evidence" value="ECO:0000318"/>
    <property type="project" value="GO_Central"/>
</dbReference>
<feature type="compositionally biased region" description="Basic and acidic residues" evidence="4">
    <location>
        <begin position="209"/>
        <end position="221"/>
    </location>
</feature>
<dbReference type="Pfam" id="PF00076">
    <property type="entry name" value="RRM_1"/>
    <property type="match status" value="1"/>
</dbReference>
<evidence type="ECO:0000256" key="4">
    <source>
        <dbReference type="SAM" id="MobiDB-lite"/>
    </source>
</evidence>
<feature type="compositionally biased region" description="Basic and acidic residues" evidence="4">
    <location>
        <begin position="273"/>
        <end position="286"/>
    </location>
</feature>
<evidence type="ECO:0000256" key="1">
    <source>
        <dbReference type="ARBA" id="ARBA00022737"/>
    </source>
</evidence>
<feature type="region of interest" description="Disordered" evidence="4">
    <location>
        <begin position="686"/>
        <end position="716"/>
    </location>
</feature>
<dbReference type="InterPro" id="IPR000504">
    <property type="entry name" value="RRM_dom"/>
</dbReference>
<dbReference type="GO" id="GO:0005654">
    <property type="term" value="C:nucleoplasm"/>
    <property type="evidence" value="ECO:0000318"/>
    <property type="project" value="GO_Central"/>
</dbReference>
<feature type="domain" description="RRM" evidence="5">
    <location>
        <begin position="846"/>
        <end position="921"/>
    </location>
</feature>
<dbReference type="PROSITE" id="PS50102">
    <property type="entry name" value="RRM"/>
    <property type="match status" value="1"/>
</dbReference>
<dbReference type="CDD" id="cd12510">
    <property type="entry name" value="RRM1_RBM12_like"/>
    <property type="match status" value="1"/>
</dbReference>
<feature type="compositionally biased region" description="Gly residues" evidence="4">
    <location>
        <begin position="688"/>
        <end position="697"/>
    </location>
</feature>
<reference evidence="7" key="1">
    <citation type="journal article" date="2008" name="Nat. Genet.">
        <title>The Pristionchus pacificus genome provides a unique perspective on nematode lifestyle and parasitism.</title>
        <authorList>
            <person name="Dieterich C."/>
            <person name="Clifton S.W."/>
            <person name="Schuster L.N."/>
            <person name="Chinwalla A."/>
            <person name="Delehaunty K."/>
            <person name="Dinkelacker I."/>
            <person name="Fulton L."/>
            <person name="Fulton R."/>
            <person name="Godfrey J."/>
            <person name="Minx P."/>
            <person name="Mitreva M."/>
            <person name="Roeseler W."/>
            <person name="Tian H."/>
            <person name="Witte H."/>
            <person name="Yang S.P."/>
            <person name="Wilson R.K."/>
            <person name="Sommer R.J."/>
        </authorList>
    </citation>
    <scope>NUCLEOTIDE SEQUENCE [LARGE SCALE GENOMIC DNA]</scope>
    <source>
        <strain evidence="7">PS312</strain>
    </source>
</reference>
<keyword evidence="2 3" id="KW-0694">RNA-binding</keyword>
<feature type="region of interest" description="Disordered" evidence="4">
    <location>
        <begin position="85"/>
        <end position="221"/>
    </location>
</feature>
<dbReference type="GO" id="GO:0003723">
    <property type="term" value="F:RNA binding"/>
    <property type="evidence" value="ECO:0000318"/>
    <property type="project" value="GO_Central"/>
</dbReference>
<dbReference type="SMART" id="SM00360">
    <property type="entry name" value="RRM"/>
    <property type="match status" value="3"/>
</dbReference>
<dbReference type="PANTHER" id="PTHR13976">
    <property type="entry name" value="HETEROGENEOUS NUCLEAR RIBONUCLEOPROTEIN-RELATED"/>
    <property type="match status" value="1"/>
</dbReference>